<keyword evidence="1" id="KW-0460">Magnesium</keyword>
<gene>
    <name evidence="3" type="ORF">CVN68_18225</name>
</gene>
<reference evidence="3 4" key="1">
    <citation type="submission" date="2017-11" db="EMBL/GenBank/DDBJ databases">
        <title>Complete genome sequence of Sphingomonas sp. Strain Cra20, a psychrotolerant potential plant growth promoting rhizobacteria.</title>
        <authorList>
            <person name="Luo Y."/>
        </authorList>
    </citation>
    <scope>NUCLEOTIDE SEQUENCE [LARGE SCALE GENOMIC DNA]</scope>
    <source>
        <strain evidence="3 4">Cra20</strain>
    </source>
</reference>
<dbReference type="InterPro" id="IPR029044">
    <property type="entry name" value="Nucleotide-diphossugar_trans"/>
</dbReference>
<dbReference type="Pfam" id="PF12804">
    <property type="entry name" value="NTP_transf_3"/>
    <property type="match status" value="1"/>
</dbReference>
<accession>A0A2K8MIF7</accession>
<evidence type="ECO:0000313" key="3">
    <source>
        <dbReference type="EMBL" id="ATY33657.1"/>
    </source>
</evidence>
<dbReference type="EMBL" id="CP024923">
    <property type="protein sequence ID" value="ATY33657.1"/>
    <property type="molecule type" value="Genomic_DNA"/>
</dbReference>
<dbReference type="PANTHER" id="PTHR43777:SF1">
    <property type="entry name" value="MOLYBDENUM COFACTOR CYTIDYLYLTRANSFERASE"/>
    <property type="match status" value="1"/>
</dbReference>
<dbReference type="CDD" id="cd04182">
    <property type="entry name" value="GT_2_like_f"/>
    <property type="match status" value="1"/>
</dbReference>
<dbReference type="OrthoDB" id="9779263at2"/>
<feature type="domain" description="MobA-like NTP transferase" evidence="2">
    <location>
        <begin position="10"/>
        <end position="167"/>
    </location>
</feature>
<dbReference type="GO" id="GO:0016779">
    <property type="term" value="F:nucleotidyltransferase activity"/>
    <property type="evidence" value="ECO:0007669"/>
    <property type="project" value="UniProtKB-ARBA"/>
</dbReference>
<keyword evidence="4" id="KW-1185">Reference proteome</keyword>
<dbReference type="InterPro" id="IPR025877">
    <property type="entry name" value="MobA-like_NTP_Trfase"/>
</dbReference>
<evidence type="ECO:0000313" key="4">
    <source>
        <dbReference type="Proteomes" id="UP000229081"/>
    </source>
</evidence>
<dbReference type="Gene3D" id="3.90.550.10">
    <property type="entry name" value="Spore Coat Polysaccharide Biosynthesis Protein SpsA, Chain A"/>
    <property type="match status" value="1"/>
</dbReference>
<dbReference type="Proteomes" id="UP000229081">
    <property type="component" value="Chromosome"/>
</dbReference>
<dbReference type="PANTHER" id="PTHR43777">
    <property type="entry name" value="MOLYBDENUM COFACTOR CYTIDYLYLTRANSFERASE"/>
    <property type="match status" value="1"/>
</dbReference>
<sequence length="198" mass="21008">MLTPERTALILLAAGRSLRFTDADKLAEPFLDKPLAYHLVTALENVPFLTRIAVVSATSLDFAALGYRVEPSLDPSLGQARSLCHGVSAAKAAGADAVLVALADMPRVTAAHIYRMFDAADGADTIVASSDGVQPGPPALFGRNLFDALLDLKGDEGGRELIKRGHHVVTSPAELVDVDTREDLHKLRALYGLPTDGK</sequence>
<organism evidence="3 4">
    <name type="scientific">Sphingomonas psychrotolerans</name>
    <dbReference type="NCBI Taxonomy" id="1327635"/>
    <lineage>
        <taxon>Bacteria</taxon>
        <taxon>Pseudomonadati</taxon>
        <taxon>Pseudomonadota</taxon>
        <taxon>Alphaproteobacteria</taxon>
        <taxon>Sphingomonadales</taxon>
        <taxon>Sphingomonadaceae</taxon>
        <taxon>Sphingomonas</taxon>
    </lineage>
</organism>
<dbReference type="KEGG" id="sphc:CVN68_18225"/>
<dbReference type="AlphaFoldDB" id="A0A2K8MIF7"/>
<dbReference type="SUPFAM" id="SSF53448">
    <property type="entry name" value="Nucleotide-diphospho-sugar transferases"/>
    <property type="match status" value="1"/>
</dbReference>
<name>A0A2K8MIF7_9SPHN</name>
<evidence type="ECO:0000259" key="2">
    <source>
        <dbReference type="Pfam" id="PF12804"/>
    </source>
</evidence>
<evidence type="ECO:0000256" key="1">
    <source>
        <dbReference type="ARBA" id="ARBA00022842"/>
    </source>
</evidence>
<keyword evidence="3" id="KW-0808">Transferase</keyword>
<proteinExistence type="predicted"/>
<dbReference type="RefSeq" id="WP_100283456.1">
    <property type="nucleotide sequence ID" value="NZ_CP024923.1"/>
</dbReference>
<protein>
    <submittedName>
        <fullName evidence="3">Nucleotidyltransferase family protein</fullName>
    </submittedName>
</protein>